<dbReference type="VEuPathDB" id="AmoebaDB:KM1_307200"/>
<keyword evidence="1" id="KW-0472">Membrane</keyword>
<dbReference type="EMBL" id="BDEQ01000001">
    <property type="protein sequence ID" value="GAT92471.1"/>
    <property type="molecule type" value="Genomic_DNA"/>
</dbReference>
<dbReference type="VEuPathDB" id="AmoebaDB:EHI8A_243140"/>
<evidence type="ECO:0000313" key="2">
    <source>
        <dbReference type="EMBL" id="GAT92471.1"/>
    </source>
</evidence>
<name>A0A175JFN0_ENTHI</name>
<dbReference type="Proteomes" id="UP000078387">
    <property type="component" value="Unassembled WGS sequence"/>
</dbReference>
<reference evidence="2 3" key="1">
    <citation type="submission" date="2016-05" db="EMBL/GenBank/DDBJ databases">
        <title>First whole genome sequencing of Entamoeba histolytica HM1:IMSS-clone-6.</title>
        <authorList>
            <person name="Mukherjee Avik.K."/>
            <person name="Izumyama S."/>
            <person name="Nakada-Tsukui K."/>
            <person name="Nozaki T."/>
        </authorList>
    </citation>
    <scope>NUCLEOTIDE SEQUENCE [LARGE SCALE GENOMIC DNA]</scope>
    <source>
        <strain evidence="2 3">HM1:IMSS clone 6</strain>
    </source>
</reference>
<sequence length="512" mass="58898">MLKNPLTDAYSNIQEDEQQEEKHSSGILIWTVWTVMTVLAVTILTVSIISLIFFNIKMKSTYQTFQQSTLMLAPTVFNLDSSRLPPPCPYTGIDWGVMDTLLVGSMDKDNNYIEVDSNATHSYYMQSGLKEQPPQSRDHYEMGYVLKNSSIGIVEYLIQAKPTFSISGLKNLLMKINNYPNIPVDKPVRPVILQHVAFQNVKHVADSDECFDMCYNQNCQVSERFIASGLRSFSVIGWNDNIRSLGMVDRSTGTNKIFEGGFIVRLPKQETGHTIGYFTANFSDTMENSICPNAHLVQNWEPAIVTGELFKEEHPITSVLSEIHPTNSKQFIYSNLKRKGIKQKTNPTPLKLRDNICNDRNDYCTKYNLNESFTYYITSSENSYPKFVKTFGNDIYDLCMGYCPHHNFTDCKVYVLRELCDELLVKIFVPTDDYMKTHQNGLECSYTLLPYETLLRMNLLIRPTKVNKLGNSYMSFDFSFYDSKLKTNLPDVKRTKYNQRLKFTDLLFFTSN</sequence>
<protein>
    <submittedName>
        <fullName evidence="2">Uncharacterized protein</fullName>
    </submittedName>
</protein>
<dbReference type="PANTHER" id="PTHR35899">
    <property type="entry name" value="PAPAIN FAMILY CYSTEINE PROTEASE DOMAIN CONTAINING PROTEIN"/>
    <property type="match status" value="1"/>
</dbReference>
<evidence type="ECO:0000256" key="1">
    <source>
        <dbReference type="SAM" id="Phobius"/>
    </source>
</evidence>
<feature type="transmembrane region" description="Helical" evidence="1">
    <location>
        <begin position="27"/>
        <end position="54"/>
    </location>
</feature>
<dbReference type="eggNOG" id="ENOG502RBX3">
    <property type="taxonomic scope" value="Eukaryota"/>
</dbReference>
<dbReference type="VEuPathDB" id="AmoebaDB:EHI7A_204410"/>
<keyword evidence="1" id="KW-0812">Transmembrane</keyword>
<keyword evidence="1" id="KW-1133">Transmembrane helix</keyword>
<dbReference type="AlphaFoldDB" id="A0A175JFN0"/>
<accession>A0A175JFN0</accession>
<comment type="caution">
    <text evidence="2">The sequence shown here is derived from an EMBL/GenBank/DDBJ whole genome shotgun (WGS) entry which is preliminary data.</text>
</comment>
<evidence type="ECO:0000313" key="3">
    <source>
        <dbReference type="Proteomes" id="UP000078387"/>
    </source>
</evidence>
<proteinExistence type="predicted"/>
<dbReference type="VEuPathDB" id="AmoebaDB:EHI5A_243030"/>
<gene>
    <name evidence="2" type="ORF">CL6EHI_092380</name>
</gene>
<dbReference type="PANTHER" id="PTHR35899:SF1">
    <property type="entry name" value="PEPTIDASE C1A PAPAIN C-TERMINAL DOMAIN-CONTAINING PROTEIN"/>
    <property type="match status" value="1"/>
</dbReference>
<dbReference type="VEuPathDB" id="AmoebaDB:EHI_092380"/>
<organism evidence="2 3">
    <name type="scientific">Entamoeba histolytica</name>
    <dbReference type="NCBI Taxonomy" id="5759"/>
    <lineage>
        <taxon>Eukaryota</taxon>
        <taxon>Amoebozoa</taxon>
        <taxon>Evosea</taxon>
        <taxon>Archamoebae</taxon>
        <taxon>Mastigamoebida</taxon>
        <taxon>Entamoebidae</taxon>
        <taxon>Entamoeba</taxon>
    </lineage>
</organism>